<feature type="coiled-coil region" evidence="4">
    <location>
        <begin position="98"/>
        <end position="127"/>
    </location>
</feature>
<dbReference type="Proteomes" id="UP000183832">
    <property type="component" value="Unassembled WGS sequence"/>
</dbReference>
<dbReference type="InterPro" id="IPR002213">
    <property type="entry name" value="UDP_glucos_trans"/>
</dbReference>
<feature type="signal peptide" evidence="5">
    <location>
        <begin position="1"/>
        <end position="19"/>
    </location>
</feature>
<evidence type="ECO:0000256" key="2">
    <source>
        <dbReference type="ARBA" id="ARBA00022676"/>
    </source>
</evidence>
<evidence type="ECO:0000256" key="4">
    <source>
        <dbReference type="SAM" id="Coils"/>
    </source>
</evidence>
<feature type="chain" id="PRO_5012701241" evidence="5">
    <location>
        <begin position="20"/>
        <end position="442"/>
    </location>
</feature>
<dbReference type="STRING" id="568069.A0A1J1HUY5"/>
<keyword evidence="5" id="KW-0732">Signal</keyword>
<comment type="similarity">
    <text evidence="1">Belongs to the UDP-glycosyltransferase family.</text>
</comment>
<reference evidence="6 7" key="1">
    <citation type="submission" date="2015-04" db="EMBL/GenBank/DDBJ databases">
        <authorList>
            <person name="Syromyatnikov M.Y."/>
            <person name="Popov V.N."/>
        </authorList>
    </citation>
    <scope>NUCLEOTIDE SEQUENCE [LARGE SCALE GENOMIC DNA]</scope>
</reference>
<evidence type="ECO:0000256" key="1">
    <source>
        <dbReference type="ARBA" id="ARBA00009995"/>
    </source>
</evidence>
<evidence type="ECO:0000256" key="3">
    <source>
        <dbReference type="ARBA" id="ARBA00022679"/>
    </source>
</evidence>
<dbReference type="OrthoDB" id="5835829at2759"/>
<dbReference type="EMBL" id="CVRI01000020">
    <property type="protein sequence ID" value="CRK91354.1"/>
    <property type="molecule type" value="Genomic_DNA"/>
</dbReference>
<name>A0A1J1HUY5_9DIPT</name>
<accession>A0A1J1HUY5</accession>
<keyword evidence="2" id="KW-0328">Glycosyltransferase</keyword>
<evidence type="ECO:0000313" key="6">
    <source>
        <dbReference type="EMBL" id="CRK91354.1"/>
    </source>
</evidence>
<evidence type="ECO:0000313" key="7">
    <source>
        <dbReference type="Proteomes" id="UP000183832"/>
    </source>
</evidence>
<keyword evidence="7" id="KW-1185">Reference proteome</keyword>
<keyword evidence="4" id="KW-0175">Coiled coil</keyword>
<dbReference type="PANTHER" id="PTHR48043:SF145">
    <property type="entry name" value="FI06409P-RELATED"/>
    <property type="match status" value="1"/>
</dbReference>
<dbReference type="GO" id="GO:0008194">
    <property type="term" value="F:UDP-glycosyltransferase activity"/>
    <property type="evidence" value="ECO:0007669"/>
    <property type="project" value="InterPro"/>
</dbReference>
<protein>
    <submittedName>
        <fullName evidence="6">CLUMA_CG005027, isoform A</fullName>
    </submittedName>
</protein>
<organism evidence="6 7">
    <name type="scientific">Clunio marinus</name>
    <dbReference type="NCBI Taxonomy" id="568069"/>
    <lineage>
        <taxon>Eukaryota</taxon>
        <taxon>Metazoa</taxon>
        <taxon>Ecdysozoa</taxon>
        <taxon>Arthropoda</taxon>
        <taxon>Hexapoda</taxon>
        <taxon>Insecta</taxon>
        <taxon>Pterygota</taxon>
        <taxon>Neoptera</taxon>
        <taxon>Endopterygota</taxon>
        <taxon>Diptera</taxon>
        <taxon>Nematocera</taxon>
        <taxon>Chironomoidea</taxon>
        <taxon>Chironomidae</taxon>
        <taxon>Clunio</taxon>
    </lineage>
</organism>
<dbReference type="PANTHER" id="PTHR48043">
    <property type="entry name" value="EG:EG0003.4 PROTEIN-RELATED"/>
    <property type="match status" value="1"/>
</dbReference>
<dbReference type="SUPFAM" id="SSF53756">
    <property type="entry name" value="UDP-Glycosyltransferase/glycogen phosphorylase"/>
    <property type="match status" value="1"/>
</dbReference>
<evidence type="ECO:0000256" key="5">
    <source>
        <dbReference type="SAM" id="SignalP"/>
    </source>
</evidence>
<proteinExistence type="inferred from homology"/>
<gene>
    <name evidence="6" type="ORF">CLUMA_CG005027</name>
</gene>
<sequence>MVLIKFLTVFLSLITLSICANILAVFELPYYSHQSFPRTLMKELALRGHHLTILSSIPYEYNNSNVTQIHLKEGPKVYGGLVNQLLYKKISFPALWILNELNAHSELTKENLKSEEVQNLIRNAKKNDFDLLLIECVDVCPMLAFAELYDCPAIVSTAFAMPFMLLETLGNDVNPVIHPESIACPLMYGNLSLFERLQSFFFYIGHHWFAKHFFNLKSYFHIKKYFPNLNVSQKQLEERIAFIFSNTLTNVRPFLPNTIETSFMQIEIPKPLPEGDLKTFLDDSEEGIILMSLGSYTESKDLDTNVVDVFRNPSTANTLVRKGVAVNLDLFSLNEEKLRNAIFEIVKLKYKRNIQELRRQIHDQPMSGLEKAVWYTEFVIRNKGAKFLTYPARDVPFYKQHHYDILLIISFAIYLTFKALKAIMPMFPKSHSMSPLTAKKSD</sequence>
<dbReference type="AlphaFoldDB" id="A0A1J1HUY5"/>
<dbReference type="Pfam" id="PF00201">
    <property type="entry name" value="UDPGT"/>
    <property type="match status" value="2"/>
</dbReference>
<keyword evidence="3" id="KW-0808">Transferase</keyword>
<dbReference type="InterPro" id="IPR050271">
    <property type="entry name" value="UDP-glycosyltransferase"/>
</dbReference>